<dbReference type="RefSeq" id="WP_090752626.1">
    <property type="nucleotide sequence ID" value="NZ_FNGE01000002.1"/>
</dbReference>
<feature type="transmembrane region" description="Helical" evidence="1">
    <location>
        <begin position="29"/>
        <end position="47"/>
    </location>
</feature>
<keyword evidence="1" id="KW-0812">Transmembrane</keyword>
<proteinExistence type="predicted"/>
<evidence type="ECO:0000313" key="2">
    <source>
        <dbReference type="EMBL" id="SDK68204.1"/>
    </source>
</evidence>
<feature type="transmembrane region" description="Helical" evidence="1">
    <location>
        <begin position="67"/>
        <end position="93"/>
    </location>
</feature>
<dbReference type="OrthoDB" id="7771437at2"/>
<organism evidence="2 3">
    <name type="scientific">Paracoccus chinensis</name>
    <dbReference type="NCBI Taxonomy" id="525640"/>
    <lineage>
        <taxon>Bacteria</taxon>
        <taxon>Pseudomonadati</taxon>
        <taxon>Pseudomonadota</taxon>
        <taxon>Alphaproteobacteria</taxon>
        <taxon>Rhodobacterales</taxon>
        <taxon>Paracoccaceae</taxon>
        <taxon>Paracoccus</taxon>
    </lineage>
</organism>
<evidence type="ECO:0008006" key="4">
    <source>
        <dbReference type="Google" id="ProtNLM"/>
    </source>
</evidence>
<keyword evidence="1" id="KW-1133">Transmembrane helix</keyword>
<sequence length="162" mass="16733">MALIPRILQTWRAPGAAVRGMASLSEAGLLALLLGTMAVYFVAQWPAHARAAALDPSVPLDARLGGALLATLFMMPLIVMAVAAVAQLVARAFGLRLDGRASRLALVWALAAVAPVMLLQGLTMGFVGPGPAVAAVNLLAGGAFLVFWISGLRALSQQRQPA</sequence>
<dbReference type="EMBL" id="FNGE01000002">
    <property type="protein sequence ID" value="SDK68204.1"/>
    <property type="molecule type" value="Genomic_DNA"/>
</dbReference>
<protein>
    <recommendedName>
        <fullName evidence="4">Yip1 domain-containing protein</fullName>
    </recommendedName>
</protein>
<gene>
    <name evidence="2" type="ORF">SAMN04487971_102248</name>
</gene>
<feature type="transmembrane region" description="Helical" evidence="1">
    <location>
        <begin position="133"/>
        <end position="155"/>
    </location>
</feature>
<accession>A0A1G9DWG4</accession>
<dbReference type="Proteomes" id="UP000199555">
    <property type="component" value="Unassembled WGS sequence"/>
</dbReference>
<reference evidence="3" key="1">
    <citation type="submission" date="2016-10" db="EMBL/GenBank/DDBJ databases">
        <authorList>
            <person name="Varghese N."/>
            <person name="Submissions S."/>
        </authorList>
    </citation>
    <scope>NUCLEOTIDE SEQUENCE [LARGE SCALE GENOMIC DNA]</scope>
    <source>
        <strain evidence="3">CGMCC 1.7655</strain>
    </source>
</reference>
<name>A0A1G9DWG4_9RHOB</name>
<keyword evidence="3" id="KW-1185">Reference proteome</keyword>
<dbReference type="STRING" id="525640.SAMN04487971_102248"/>
<feature type="transmembrane region" description="Helical" evidence="1">
    <location>
        <begin position="105"/>
        <end position="127"/>
    </location>
</feature>
<evidence type="ECO:0000256" key="1">
    <source>
        <dbReference type="SAM" id="Phobius"/>
    </source>
</evidence>
<evidence type="ECO:0000313" key="3">
    <source>
        <dbReference type="Proteomes" id="UP000199555"/>
    </source>
</evidence>
<keyword evidence="1" id="KW-0472">Membrane</keyword>
<dbReference type="AlphaFoldDB" id="A0A1G9DWG4"/>